<evidence type="ECO:0000313" key="11">
    <source>
        <dbReference type="Proteomes" id="UP000562254"/>
    </source>
</evidence>
<comment type="subcellular location">
    <subcellularLocation>
        <location evidence="1">Membrane</location>
        <topology evidence="1">Multi-pass membrane protein</topology>
    </subcellularLocation>
</comment>
<dbReference type="PANTHER" id="PTHR11537:SF254">
    <property type="entry name" value="POTASSIUM VOLTAGE-GATED CHANNEL PROTEIN SHAB"/>
    <property type="match status" value="1"/>
</dbReference>
<dbReference type="Gene3D" id="1.10.287.70">
    <property type="match status" value="1"/>
</dbReference>
<dbReference type="Gene3D" id="1.20.120.350">
    <property type="entry name" value="Voltage-gated potassium channels. Chain C"/>
    <property type="match status" value="1"/>
</dbReference>
<evidence type="ECO:0000256" key="7">
    <source>
        <dbReference type="ARBA" id="ARBA00023303"/>
    </source>
</evidence>
<feature type="transmembrane region" description="Helical" evidence="8">
    <location>
        <begin position="170"/>
        <end position="187"/>
    </location>
</feature>
<keyword evidence="11" id="KW-1185">Reference proteome</keyword>
<feature type="domain" description="Potassium channel" evidence="9">
    <location>
        <begin position="147"/>
        <end position="217"/>
    </location>
</feature>
<feature type="transmembrane region" description="Helical" evidence="8">
    <location>
        <begin position="199"/>
        <end position="216"/>
    </location>
</feature>
<protein>
    <submittedName>
        <fullName evidence="10">Voltage-gated potassium channel</fullName>
    </submittedName>
</protein>
<organism evidence="10 11">
    <name type="scientific">Neoroseomonas alkaliterrae</name>
    <dbReference type="NCBI Taxonomy" id="1452450"/>
    <lineage>
        <taxon>Bacteria</taxon>
        <taxon>Pseudomonadati</taxon>
        <taxon>Pseudomonadota</taxon>
        <taxon>Alphaproteobacteria</taxon>
        <taxon>Acetobacterales</taxon>
        <taxon>Acetobacteraceae</taxon>
        <taxon>Neoroseomonas</taxon>
    </lineage>
</organism>
<dbReference type="EMBL" id="JACIJE010000002">
    <property type="protein sequence ID" value="MBB5688845.1"/>
    <property type="molecule type" value="Genomic_DNA"/>
</dbReference>
<evidence type="ECO:0000256" key="5">
    <source>
        <dbReference type="ARBA" id="ARBA00023065"/>
    </source>
</evidence>
<keyword evidence="3 8" id="KW-0812">Transmembrane</keyword>
<dbReference type="GO" id="GO:0001508">
    <property type="term" value="P:action potential"/>
    <property type="evidence" value="ECO:0007669"/>
    <property type="project" value="TreeGrafter"/>
</dbReference>
<dbReference type="PRINTS" id="PR01463">
    <property type="entry name" value="EAGCHANLFMLY"/>
</dbReference>
<keyword evidence="5" id="KW-0406">Ion transport</keyword>
<evidence type="ECO:0000259" key="9">
    <source>
        <dbReference type="Pfam" id="PF07885"/>
    </source>
</evidence>
<dbReference type="GO" id="GO:0005249">
    <property type="term" value="F:voltage-gated potassium channel activity"/>
    <property type="evidence" value="ECO:0007669"/>
    <property type="project" value="InterPro"/>
</dbReference>
<dbReference type="AlphaFoldDB" id="A0A840XJR6"/>
<feature type="transmembrane region" description="Helical" evidence="8">
    <location>
        <begin position="139"/>
        <end position="158"/>
    </location>
</feature>
<evidence type="ECO:0000256" key="3">
    <source>
        <dbReference type="ARBA" id="ARBA00022692"/>
    </source>
</evidence>
<dbReference type="Pfam" id="PF07885">
    <property type="entry name" value="Ion_trans_2"/>
    <property type="match status" value="1"/>
</dbReference>
<keyword evidence="2" id="KW-0813">Transport</keyword>
<keyword evidence="6 8" id="KW-0472">Membrane</keyword>
<proteinExistence type="predicted"/>
<comment type="caution">
    <text evidence="10">The sequence shown here is derived from an EMBL/GenBank/DDBJ whole genome shotgun (WGS) entry which is preliminary data.</text>
</comment>
<dbReference type="PANTHER" id="PTHR11537">
    <property type="entry name" value="VOLTAGE-GATED POTASSIUM CHANNEL"/>
    <property type="match status" value="1"/>
</dbReference>
<evidence type="ECO:0000256" key="4">
    <source>
        <dbReference type="ARBA" id="ARBA00022989"/>
    </source>
</evidence>
<feature type="transmembrane region" description="Helical" evidence="8">
    <location>
        <begin position="24"/>
        <end position="45"/>
    </location>
</feature>
<keyword evidence="4 8" id="KW-1133">Transmembrane helix</keyword>
<feature type="transmembrane region" description="Helical" evidence="8">
    <location>
        <begin position="51"/>
        <end position="69"/>
    </location>
</feature>
<accession>A0A840XJR6</accession>
<dbReference type="Proteomes" id="UP000562254">
    <property type="component" value="Unassembled WGS sequence"/>
</dbReference>
<sequence>MAGPSALRARLHHLYYSTAPDARAWRYGVLAFDLATVLFVITSSFLPRGPVIGVIDVTIGIVALTEFIARITSSRRPGREALRLASLADVVAIASFLAPLAGEGFGFLRIFRTLRLIHSYRMLATLRDDFGFFRRHEDVFLAATHLVVFLFVMSALVYETQHRGNDQINHYADALYFTVTALTTTGFGDITLEGTTGRMISVMIMIAGVTLFLRLAHSLFRPRKVRFPCPACGLQRHDPDAVHCKACGTLLNIPDEGRD</sequence>
<dbReference type="InterPro" id="IPR013099">
    <property type="entry name" value="K_chnl_dom"/>
</dbReference>
<dbReference type="RefSeq" id="WP_184481846.1">
    <property type="nucleotide sequence ID" value="NZ_JAAEDJ010000132.1"/>
</dbReference>
<dbReference type="InterPro" id="IPR028325">
    <property type="entry name" value="VG_K_chnl"/>
</dbReference>
<evidence type="ECO:0000256" key="2">
    <source>
        <dbReference type="ARBA" id="ARBA00022448"/>
    </source>
</evidence>
<evidence type="ECO:0000313" key="10">
    <source>
        <dbReference type="EMBL" id="MBB5688845.1"/>
    </source>
</evidence>
<name>A0A840XJR6_9PROT</name>
<keyword evidence="7 10" id="KW-0407">Ion channel</keyword>
<dbReference type="SUPFAM" id="SSF81324">
    <property type="entry name" value="Voltage-gated potassium channels"/>
    <property type="match status" value="1"/>
</dbReference>
<dbReference type="InterPro" id="IPR003938">
    <property type="entry name" value="K_chnl_volt-dep_EAG/ELK/ERG"/>
</dbReference>
<dbReference type="GO" id="GO:0008076">
    <property type="term" value="C:voltage-gated potassium channel complex"/>
    <property type="evidence" value="ECO:0007669"/>
    <property type="project" value="InterPro"/>
</dbReference>
<dbReference type="InterPro" id="IPR027359">
    <property type="entry name" value="Volt_channel_dom_sf"/>
</dbReference>
<reference evidence="10 11" key="1">
    <citation type="submission" date="2020-08" db="EMBL/GenBank/DDBJ databases">
        <title>Genomic Encyclopedia of Type Strains, Phase IV (KMG-IV): sequencing the most valuable type-strain genomes for metagenomic binning, comparative biology and taxonomic classification.</title>
        <authorList>
            <person name="Goeker M."/>
        </authorList>
    </citation>
    <scope>NUCLEOTIDE SEQUENCE [LARGE SCALE GENOMIC DNA]</scope>
    <source>
        <strain evidence="10 11">DSM 25895</strain>
    </source>
</reference>
<evidence type="ECO:0000256" key="6">
    <source>
        <dbReference type="ARBA" id="ARBA00023136"/>
    </source>
</evidence>
<feature type="transmembrane region" description="Helical" evidence="8">
    <location>
        <begin position="81"/>
        <end position="101"/>
    </location>
</feature>
<evidence type="ECO:0000256" key="8">
    <source>
        <dbReference type="SAM" id="Phobius"/>
    </source>
</evidence>
<gene>
    <name evidence="10" type="ORF">FHS88_000961</name>
</gene>
<evidence type="ECO:0000256" key="1">
    <source>
        <dbReference type="ARBA" id="ARBA00004141"/>
    </source>
</evidence>